<evidence type="ECO:0000313" key="3">
    <source>
        <dbReference type="Proteomes" id="UP000724874"/>
    </source>
</evidence>
<evidence type="ECO:0000313" key="2">
    <source>
        <dbReference type="EMBL" id="KAF8901748.1"/>
    </source>
</evidence>
<dbReference type="EMBL" id="JADNYJ010000040">
    <property type="protein sequence ID" value="KAF8901748.1"/>
    <property type="molecule type" value="Genomic_DNA"/>
</dbReference>
<dbReference type="Proteomes" id="UP000724874">
    <property type="component" value="Unassembled WGS sequence"/>
</dbReference>
<evidence type="ECO:0000256" key="1">
    <source>
        <dbReference type="SAM" id="Phobius"/>
    </source>
</evidence>
<name>A0A9P5NRT3_GYMJU</name>
<accession>A0A9P5NRT3</accession>
<proteinExistence type="predicted"/>
<keyword evidence="3" id="KW-1185">Reference proteome</keyword>
<keyword evidence="1" id="KW-0812">Transmembrane</keyword>
<organism evidence="2 3">
    <name type="scientific">Gymnopilus junonius</name>
    <name type="common">Spectacular rustgill mushroom</name>
    <name type="synonym">Gymnopilus spectabilis subsp. junonius</name>
    <dbReference type="NCBI Taxonomy" id="109634"/>
    <lineage>
        <taxon>Eukaryota</taxon>
        <taxon>Fungi</taxon>
        <taxon>Dikarya</taxon>
        <taxon>Basidiomycota</taxon>
        <taxon>Agaricomycotina</taxon>
        <taxon>Agaricomycetes</taxon>
        <taxon>Agaricomycetidae</taxon>
        <taxon>Agaricales</taxon>
        <taxon>Agaricineae</taxon>
        <taxon>Hymenogastraceae</taxon>
        <taxon>Gymnopilus</taxon>
    </lineage>
</organism>
<sequence length="62" mass="6789">MSLPITICCQMQTHLMPFAGCATLCVLTVPNNVQHYSTIPGLFPLIFLVYTTIVSICSSIIE</sequence>
<dbReference type="AlphaFoldDB" id="A0A9P5NRT3"/>
<gene>
    <name evidence="2" type="ORF">CPB84DRAFT_1777330</name>
</gene>
<comment type="caution">
    <text evidence="2">The sequence shown here is derived from an EMBL/GenBank/DDBJ whole genome shotgun (WGS) entry which is preliminary data.</text>
</comment>
<feature type="transmembrane region" description="Helical" evidence="1">
    <location>
        <begin position="42"/>
        <end position="61"/>
    </location>
</feature>
<keyword evidence="1" id="KW-0472">Membrane</keyword>
<reference evidence="2" key="1">
    <citation type="submission" date="2020-11" db="EMBL/GenBank/DDBJ databases">
        <authorList>
            <consortium name="DOE Joint Genome Institute"/>
            <person name="Ahrendt S."/>
            <person name="Riley R."/>
            <person name="Andreopoulos W."/>
            <person name="LaButti K."/>
            <person name="Pangilinan J."/>
            <person name="Ruiz-duenas F.J."/>
            <person name="Barrasa J.M."/>
            <person name="Sanchez-Garcia M."/>
            <person name="Camarero S."/>
            <person name="Miyauchi S."/>
            <person name="Serrano A."/>
            <person name="Linde D."/>
            <person name="Babiker R."/>
            <person name="Drula E."/>
            <person name="Ayuso-Fernandez I."/>
            <person name="Pacheco R."/>
            <person name="Padilla G."/>
            <person name="Ferreira P."/>
            <person name="Barriuso J."/>
            <person name="Kellner H."/>
            <person name="Castanera R."/>
            <person name="Alfaro M."/>
            <person name="Ramirez L."/>
            <person name="Pisabarro A.G."/>
            <person name="Kuo A."/>
            <person name="Tritt A."/>
            <person name="Lipzen A."/>
            <person name="He G."/>
            <person name="Yan M."/>
            <person name="Ng V."/>
            <person name="Cullen D."/>
            <person name="Martin F."/>
            <person name="Rosso M.-N."/>
            <person name="Henrissat B."/>
            <person name="Hibbett D."/>
            <person name="Martinez A.T."/>
            <person name="Grigoriev I.V."/>
        </authorList>
    </citation>
    <scope>NUCLEOTIDE SEQUENCE</scope>
    <source>
        <strain evidence="2">AH 44721</strain>
    </source>
</reference>
<keyword evidence="1" id="KW-1133">Transmembrane helix</keyword>
<protein>
    <submittedName>
        <fullName evidence="2">Uncharacterized protein</fullName>
    </submittedName>
</protein>